<dbReference type="Proteomes" id="UP000242188">
    <property type="component" value="Unassembled WGS sequence"/>
</dbReference>
<dbReference type="AlphaFoldDB" id="A0A210PLL5"/>
<feature type="transmembrane region" description="Helical" evidence="2">
    <location>
        <begin position="6"/>
        <end position="24"/>
    </location>
</feature>
<dbReference type="Gene3D" id="3.40.50.11350">
    <property type="match status" value="1"/>
</dbReference>
<organism evidence="3 4">
    <name type="scientific">Mizuhopecten yessoensis</name>
    <name type="common">Japanese scallop</name>
    <name type="synonym">Patinopecten yessoensis</name>
    <dbReference type="NCBI Taxonomy" id="6573"/>
    <lineage>
        <taxon>Eukaryota</taxon>
        <taxon>Metazoa</taxon>
        <taxon>Spiralia</taxon>
        <taxon>Lophotrochozoa</taxon>
        <taxon>Mollusca</taxon>
        <taxon>Bivalvia</taxon>
        <taxon>Autobranchia</taxon>
        <taxon>Pteriomorphia</taxon>
        <taxon>Pectinida</taxon>
        <taxon>Pectinoidea</taxon>
        <taxon>Pectinidae</taxon>
        <taxon>Mizuhopecten</taxon>
    </lineage>
</organism>
<dbReference type="EMBL" id="NEDP02005590">
    <property type="protein sequence ID" value="OWF37382.1"/>
    <property type="molecule type" value="Genomic_DNA"/>
</dbReference>
<comment type="caution">
    <text evidence="3">The sequence shown here is derived from an EMBL/GenBank/DDBJ whole genome shotgun (WGS) entry which is preliminary data.</text>
</comment>
<name>A0A210PLL5_MIZYE</name>
<proteinExistence type="predicted"/>
<sequence length="570" mass="65418">MKETVIQTFTILLMVCIILTIILVRWEKDLRHKFLDSPWNKNQENALRGVRVFVNNFETAKNNCRSSKSGNCNSTNTLFEQNRHSLNVSKRSSGYSKRTNVEKLRNNSQLARFTLRSNYSKHHVTNTSGAQSQKTSDKHDVINGADLKQNTPDQAKVLNGYTVSLEGLQPKQTQKQANSSRGFKPTTESYHAQKVAKTSNNIKAEAETENLKFSGGKEFKSGNHMFDVSGYTNIWLNDTMGLQRKGLKGYLIYDCSKARKEKCGGWSDRLSGILSTLVLATLTNRTFKINFDNPCVLSKYLGPNQYNWTIGRSEYEGKSTSYHILTNNLYHKMGKELTPKGLQKYFQRDFSFIRMNWDLTRQFRKYPNIQKYAPWITELHFSDIYLNLFNTLFKPSQEIVKVLANIRNDTTRSKTACAHLRIGGNPSMRNDHPRNDKNSLKAVWSFLDQLYINDYNIFVATDDDSVRKTARERFKNTFIDIPGSIMHIDQSSYRRGDVCEGFKKQLLDFLFLATCDVLVLSNSGFGMMAAYLRTHKTGLYCWTGSGIVPCSRYTVHDFYPLPILAPELHH</sequence>
<evidence type="ECO:0000313" key="3">
    <source>
        <dbReference type="EMBL" id="OWF37382.1"/>
    </source>
</evidence>
<evidence type="ECO:0000256" key="1">
    <source>
        <dbReference type="SAM" id="MobiDB-lite"/>
    </source>
</evidence>
<protein>
    <submittedName>
        <fullName evidence="3">Uncharacterized protein</fullName>
    </submittedName>
</protein>
<gene>
    <name evidence="3" type="ORF">KP79_PYT13997</name>
</gene>
<feature type="region of interest" description="Disordered" evidence="1">
    <location>
        <begin position="170"/>
        <end position="201"/>
    </location>
</feature>
<keyword evidence="2" id="KW-0472">Membrane</keyword>
<evidence type="ECO:0000256" key="2">
    <source>
        <dbReference type="SAM" id="Phobius"/>
    </source>
</evidence>
<evidence type="ECO:0000313" key="4">
    <source>
        <dbReference type="Proteomes" id="UP000242188"/>
    </source>
</evidence>
<keyword evidence="4" id="KW-1185">Reference proteome</keyword>
<keyword evidence="2" id="KW-1133">Transmembrane helix</keyword>
<reference evidence="3 4" key="1">
    <citation type="journal article" date="2017" name="Nat. Ecol. Evol.">
        <title>Scallop genome provides insights into evolution of bilaterian karyotype and development.</title>
        <authorList>
            <person name="Wang S."/>
            <person name="Zhang J."/>
            <person name="Jiao W."/>
            <person name="Li J."/>
            <person name="Xun X."/>
            <person name="Sun Y."/>
            <person name="Guo X."/>
            <person name="Huan P."/>
            <person name="Dong B."/>
            <person name="Zhang L."/>
            <person name="Hu X."/>
            <person name="Sun X."/>
            <person name="Wang J."/>
            <person name="Zhao C."/>
            <person name="Wang Y."/>
            <person name="Wang D."/>
            <person name="Huang X."/>
            <person name="Wang R."/>
            <person name="Lv J."/>
            <person name="Li Y."/>
            <person name="Zhang Z."/>
            <person name="Liu B."/>
            <person name="Lu W."/>
            <person name="Hui Y."/>
            <person name="Liang J."/>
            <person name="Zhou Z."/>
            <person name="Hou R."/>
            <person name="Li X."/>
            <person name="Liu Y."/>
            <person name="Li H."/>
            <person name="Ning X."/>
            <person name="Lin Y."/>
            <person name="Zhao L."/>
            <person name="Xing Q."/>
            <person name="Dou J."/>
            <person name="Li Y."/>
            <person name="Mao J."/>
            <person name="Guo H."/>
            <person name="Dou H."/>
            <person name="Li T."/>
            <person name="Mu C."/>
            <person name="Jiang W."/>
            <person name="Fu Q."/>
            <person name="Fu X."/>
            <person name="Miao Y."/>
            <person name="Liu J."/>
            <person name="Yu Q."/>
            <person name="Li R."/>
            <person name="Liao H."/>
            <person name="Li X."/>
            <person name="Kong Y."/>
            <person name="Jiang Z."/>
            <person name="Chourrout D."/>
            <person name="Li R."/>
            <person name="Bao Z."/>
        </authorList>
    </citation>
    <scope>NUCLEOTIDE SEQUENCE [LARGE SCALE GENOMIC DNA]</scope>
    <source>
        <strain evidence="3 4">PY_sf001</strain>
    </source>
</reference>
<dbReference type="OrthoDB" id="9979734at2759"/>
<keyword evidence="2" id="KW-0812">Transmembrane</keyword>
<accession>A0A210PLL5</accession>